<feature type="chain" id="PRO_5038484054" evidence="1">
    <location>
        <begin position="23"/>
        <end position="141"/>
    </location>
</feature>
<evidence type="ECO:0000313" key="3">
    <source>
        <dbReference type="Proteomes" id="UP000824219"/>
    </source>
</evidence>
<protein>
    <submittedName>
        <fullName evidence="2">Uncharacterized protein</fullName>
    </submittedName>
</protein>
<reference evidence="2 3" key="1">
    <citation type="submission" date="2021-06" db="EMBL/GenBank/DDBJ databases">
        <title>Chromosome-level genome assembly of the red-tail catfish (Hemibagrus wyckioides).</title>
        <authorList>
            <person name="Shao F."/>
        </authorList>
    </citation>
    <scope>NUCLEOTIDE SEQUENCE [LARGE SCALE GENOMIC DNA]</scope>
    <source>
        <strain evidence="2">EC202008001</strain>
        <tissue evidence="2">Blood</tissue>
    </source>
</reference>
<feature type="signal peptide" evidence="1">
    <location>
        <begin position="1"/>
        <end position="22"/>
    </location>
</feature>
<keyword evidence="1" id="KW-0732">Signal</keyword>
<comment type="caution">
    <text evidence="2">The sequence shown here is derived from an EMBL/GenBank/DDBJ whole genome shotgun (WGS) entry which is preliminary data.</text>
</comment>
<keyword evidence="3" id="KW-1185">Reference proteome</keyword>
<dbReference type="EMBL" id="JAHKSW010000028">
    <property type="protein sequence ID" value="KAG7314834.1"/>
    <property type="molecule type" value="Genomic_DNA"/>
</dbReference>
<dbReference type="Proteomes" id="UP000824219">
    <property type="component" value="Linkage Group LG28"/>
</dbReference>
<gene>
    <name evidence="2" type="ORF">KOW79_022137</name>
</gene>
<organism evidence="2 3">
    <name type="scientific">Hemibagrus wyckioides</name>
    <dbReference type="NCBI Taxonomy" id="337641"/>
    <lineage>
        <taxon>Eukaryota</taxon>
        <taxon>Metazoa</taxon>
        <taxon>Chordata</taxon>
        <taxon>Craniata</taxon>
        <taxon>Vertebrata</taxon>
        <taxon>Euteleostomi</taxon>
        <taxon>Actinopterygii</taxon>
        <taxon>Neopterygii</taxon>
        <taxon>Teleostei</taxon>
        <taxon>Ostariophysi</taxon>
        <taxon>Siluriformes</taxon>
        <taxon>Bagridae</taxon>
        <taxon>Hemibagrus</taxon>
    </lineage>
</organism>
<evidence type="ECO:0000313" key="2">
    <source>
        <dbReference type="EMBL" id="KAG7314834.1"/>
    </source>
</evidence>
<sequence>MQKSRLAVVCLIVVFLAGKSVGSKQDNTCLKQVQDIARNLIKPYVNNLSMNCYNLTEKETQFVSPNQSMCIFKWGNVNYMYSQQTDDQMKLIQISKFLNTTIVNYKCTTRGQKLSTTCKGSTTCLVRFLKCWCGFLESSLD</sequence>
<proteinExistence type="predicted"/>
<name>A0A9D3N4U3_9TELE</name>
<evidence type="ECO:0000256" key="1">
    <source>
        <dbReference type="SAM" id="SignalP"/>
    </source>
</evidence>
<accession>A0A9D3N4U3</accession>
<dbReference type="AlphaFoldDB" id="A0A9D3N4U3"/>